<dbReference type="PROSITE" id="PS51354">
    <property type="entry name" value="GLUTAREDOXIN_2"/>
    <property type="match status" value="1"/>
</dbReference>
<dbReference type="EMBL" id="QMIF01000018">
    <property type="protein sequence ID" value="TVM30987.1"/>
    <property type="molecule type" value="Genomic_DNA"/>
</dbReference>
<accession>A0A6P1ZAU1</accession>
<evidence type="ECO:0000313" key="4">
    <source>
        <dbReference type="Proteomes" id="UP000434052"/>
    </source>
</evidence>
<dbReference type="Pfam" id="PF00462">
    <property type="entry name" value="Glutaredoxin"/>
    <property type="match status" value="1"/>
</dbReference>
<dbReference type="Proteomes" id="UP000503251">
    <property type="component" value="Chromosome"/>
</dbReference>
<proteinExistence type="predicted"/>
<evidence type="ECO:0000313" key="3">
    <source>
        <dbReference type="EMBL" id="TVM30987.1"/>
    </source>
</evidence>
<dbReference type="AlphaFoldDB" id="A0A6P1ZAU1"/>
<organism evidence="3 4">
    <name type="scientific">Oceanidesulfovibrio marinus</name>
    <dbReference type="NCBI Taxonomy" id="370038"/>
    <lineage>
        <taxon>Bacteria</taxon>
        <taxon>Pseudomonadati</taxon>
        <taxon>Thermodesulfobacteriota</taxon>
        <taxon>Desulfovibrionia</taxon>
        <taxon>Desulfovibrionales</taxon>
        <taxon>Desulfovibrionaceae</taxon>
        <taxon>Oceanidesulfovibrio</taxon>
    </lineage>
</organism>
<dbReference type="Proteomes" id="UP000434052">
    <property type="component" value="Unassembled WGS sequence"/>
</dbReference>
<dbReference type="RefSeq" id="WP_144307044.1">
    <property type="nucleotide sequence ID" value="NZ_CP039543.1"/>
</dbReference>
<gene>
    <name evidence="3" type="ORF">DQK91_19290</name>
    <name evidence="2" type="ORF">E8L03_12065</name>
</gene>
<dbReference type="Gene3D" id="3.40.30.10">
    <property type="entry name" value="Glutaredoxin"/>
    <property type="match status" value="1"/>
</dbReference>
<feature type="domain" description="Glutaredoxin" evidence="1">
    <location>
        <begin position="6"/>
        <end position="68"/>
    </location>
</feature>
<keyword evidence="5" id="KW-1185">Reference proteome</keyword>
<evidence type="ECO:0000313" key="5">
    <source>
        <dbReference type="Proteomes" id="UP000503251"/>
    </source>
</evidence>
<reference evidence="3 4" key="1">
    <citation type="submission" date="2018-06" db="EMBL/GenBank/DDBJ databases">
        <title>Complete genome of Desulfovibrio marinus P48SEP.</title>
        <authorList>
            <person name="Crispim J.S."/>
            <person name="Vidigal P.M.P."/>
            <person name="Silva L.C.F."/>
            <person name="Araujo L.C."/>
            <person name="Laguardia C.N."/>
            <person name="Dias R.S."/>
            <person name="Sousa M.P."/>
            <person name="Paula S.O."/>
            <person name="Silva C."/>
        </authorList>
    </citation>
    <scope>NUCLEOTIDE SEQUENCE [LARGE SCALE GENOMIC DNA]</scope>
    <source>
        <strain evidence="3 4">P48SEP</strain>
    </source>
</reference>
<evidence type="ECO:0000259" key="1">
    <source>
        <dbReference type="Pfam" id="PF00462"/>
    </source>
</evidence>
<dbReference type="EMBL" id="CP039543">
    <property type="protein sequence ID" value="QJT09625.1"/>
    <property type="molecule type" value="Genomic_DNA"/>
</dbReference>
<evidence type="ECO:0000313" key="2">
    <source>
        <dbReference type="EMBL" id="QJT09625.1"/>
    </source>
</evidence>
<sequence>MSKPLLFALSTCMHCAKVKELLISLGVDFDTLYVDRLAGEDRNERMRELKGYNPAISFPTLVIGDEVVVGHKEQKIREILLGE</sequence>
<dbReference type="CDD" id="cd02976">
    <property type="entry name" value="NrdH"/>
    <property type="match status" value="1"/>
</dbReference>
<name>A0A6P1ZAU1_9BACT</name>
<protein>
    <submittedName>
        <fullName evidence="3">Glutaredoxin family protein</fullName>
    </submittedName>
</protein>
<dbReference type="InterPro" id="IPR036249">
    <property type="entry name" value="Thioredoxin-like_sf"/>
</dbReference>
<reference evidence="2 5" key="2">
    <citation type="submission" date="2019-04" db="EMBL/GenBank/DDBJ databases">
        <title>Isolation and culture of sulfate reducing bacteria from the cold seep of the South China Sea.</title>
        <authorList>
            <person name="Sun C."/>
            <person name="Liu R."/>
        </authorList>
    </citation>
    <scope>NUCLEOTIDE SEQUENCE [LARGE SCALE GENOMIC DNA]</scope>
    <source>
        <strain evidence="2 5">CS1</strain>
    </source>
</reference>
<dbReference type="SUPFAM" id="SSF52833">
    <property type="entry name" value="Thioredoxin-like"/>
    <property type="match status" value="1"/>
</dbReference>
<dbReference type="OrthoDB" id="5458988at2"/>
<dbReference type="InterPro" id="IPR002109">
    <property type="entry name" value="Glutaredoxin"/>
</dbReference>